<reference evidence="2" key="1">
    <citation type="journal article" date="2014" name="Int. J. Syst. Evol. Microbiol.">
        <title>Complete genome sequence of Corynebacterium casei LMG S-19264T (=DSM 44701T), isolated from a smear-ripened cheese.</title>
        <authorList>
            <consortium name="US DOE Joint Genome Institute (JGI-PGF)"/>
            <person name="Walter F."/>
            <person name="Albersmeier A."/>
            <person name="Kalinowski J."/>
            <person name="Ruckert C."/>
        </authorList>
    </citation>
    <scope>NUCLEOTIDE SEQUENCE</scope>
    <source>
        <strain evidence="2">CCM 7905</strain>
    </source>
</reference>
<evidence type="ECO:0000313" key="3">
    <source>
        <dbReference type="Proteomes" id="UP000654257"/>
    </source>
</evidence>
<evidence type="ECO:0008006" key="4">
    <source>
        <dbReference type="Google" id="ProtNLM"/>
    </source>
</evidence>
<dbReference type="EMBL" id="BMCU01000005">
    <property type="protein sequence ID" value="GGG22498.1"/>
    <property type="molecule type" value="Genomic_DNA"/>
</dbReference>
<dbReference type="Pfam" id="PF11228">
    <property type="entry name" value="DUF3027"/>
    <property type="match status" value="1"/>
</dbReference>
<evidence type="ECO:0000256" key="1">
    <source>
        <dbReference type="SAM" id="MobiDB-lite"/>
    </source>
</evidence>
<gene>
    <name evidence="2" type="ORF">GCM10007304_40380</name>
</gene>
<evidence type="ECO:0000313" key="2">
    <source>
        <dbReference type="EMBL" id="GGG22498.1"/>
    </source>
</evidence>
<feature type="region of interest" description="Disordered" evidence="1">
    <location>
        <begin position="275"/>
        <end position="300"/>
    </location>
</feature>
<dbReference type="InterPro" id="IPR021391">
    <property type="entry name" value="DUF3027"/>
</dbReference>
<name>A0A917G4J6_9NOCA</name>
<feature type="compositionally biased region" description="Acidic residues" evidence="1">
    <location>
        <begin position="276"/>
        <end position="300"/>
    </location>
</feature>
<dbReference type="Proteomes" id="UP000654257">
    <property type="component" value="Unassembled WGS sequence"/>
</dbReference>
<proteinExistence type="predicted"/>
<protein>
    <recommendedName>
        <fullName evidence="4">DUF3027 domain-containing protein</fullName>
    </recommendedName>
</protein>
<sequence length="300" mass="30645">MPRPASNLSAPYGKLLCVSVVSPNQTVSDPTAVDSVLADAVESARQAVVDLGEGAAGTHLGVEPAGVSAAVHRFAADLPGYGGWQWAVVVAAPPGADAVTVSEVVLLPGPDSLVAPTWIPWDQRIQPGDLSPGDLLPPPVGDPRLVPGYVATGDPEIDDVALELGFGRTSVMSREGRLDTAERWAESDYGPDSPMAKTAPSTCGKCGFYLPIAGSLKAAFGVCGNEMSADGHVVHAEYGCGAHSDTVGPTGAGSPAFDAYDDGAVETVARPAVVDVEAEPGTEAESLTEEESDPETESTL</sequence>
<organism evidence="2 3">
    <name type="scientific">Rhodococcoides trifolii</name>
    <dbReference type="NCBI Taxonomy" id="908250"/>
    <lineage>
        <taxon>Bacteria</taxon>
        <taxon>Bacillati</taxon>
        <taxon>Actinomycetota</taxon>
        <taxon>Actinomycetes</taxon>
        <taxon>Mycobacteriales</taxon>
        <taxon>Nocardiaceae</taxon>
        <taxon>Rhodococcoides</taxon>
    </lineage>
</organism>
<comment type="caution">
    <text evidence="2">The sequence shown here is derived from an EMBL/GenBank/DDBJ whole genome shotgun (WGS) entry which is preliminary data.</text>
</comment>
<dbReference type="AlphaFoldDB" id="A0A917G4J6"/>
<reference evidence="2" key="2">
    <citation type="submission" date="2020-09" db="EMBL/GenBank/DDBJ databases">
        <authorList>
            <person name="Sun Q."/>
            <person name="Sedlacek I."/>
        </authorList>
    </citation>
    <scope>NUCLEOTIDE SEQUENCE</scope>
    <source>
        <strain evidence="2">CCM 7905</strain>
    </source>
</reference>
<keyword evidence="3" id="KW-1185">Reference proteome</keyword>
<accession>A0A917G4J6</accession>